<dbReference type="EMBL" id="AP014685">
    <property type="protein sequence ID" value="BAR59937.1"/>
    <property type="molecule type" value="Genomic_DNA"/>
</dbReference>
<proteinExistence type="predicted"/>
<name>A0A0E4FWB2_9BRAD</name>
<reference evidence="2 3" key="1">
    <citation type="submission" date="2014-11" db="EMBL/GenBank/DDBJ databases">
        <title>Symbiosis island explosion on the genome of extra-slow-growing strains of soybean bradyrhizobia with massive insertion sequences.</title>
        <authorList>
            <person name="Iida T."/>
            <person name="Minamisawa K."/>
        </authorList>
    </citation>
    <scope>NUCLEOTIDE SEQUENCE [LARGE SCALE GENOMIC DNA]</scope>
    <source>
        <strain evidence="2 3">NK6</strain>
    </source>
</reference>
<accession>A0A0E4FWB2</accession>
<dbReference type="AlphaFoldDB" id="A0A0E4FWB2"/>
<gene>
    <name evidence="2" type="ORF">NK6_6786</name>
</gene>
<feature type="signal peptide" evidence="1">
    <location>
        <begin position="1"/>
        <end position="40"/>
    </location>
</feature>
<evidence type="ECO:0000256" key="1">
    <source>
        <dbReference type="SAM" id="SignalP"/>
    </source>
</evidence>
<evidence type="ECO:0000313" key="2">
    <source>
        <dbReference type="EMBL" id="BAR59937.1"/>
    </source>
</evidence>
<evidence type="ECO:0000313" key="3">
    <source>
        <dbReference type="Proteomes" id="UP000063308"/>
    </source>
</evidence>
<sequence>MFPFKNRPGGNVRRLEEDKMKLKIATAALMVAALSLPAFAADEFYVVQDVKTKKCTVVDKKPTDTSMTVVSPSGTIYKSRTEAESGMKTVKVCTSN</sequence>
<protein>
    <submittedName>
        <fullName evidence="2">Uncharacterized protein</fullName>
    </submittedName>
</protein>
<dbReference type="Proteomes" id="UP000063308">
    <property type="component" value="Chromosome"/>
</dbReference>
<keyword evidence="1" id="KW-0732">Signal</keyword>
<organism evidence="2 3">
    <name type="scientific">Bradyrhizobium diazoefficiens</name>
    <dbReference type="NCBI Taxonomy" id="1355477"/>
    <lineage>
        <taxon>Bacteria</taxon>
        <taxon>Pseudomonadati</taxon>
        <taxon>Pseudomonadota</taxon>
        <taxon>Alphaproteobacteria</taxon>
        <taxon>Hyphomicrobiales</taxon>
        <taxon>Nitrobacteraceae</taxon>
        <taxon>Bradyrhizobium</taxon>
    </lineage>
</organism>
<feature type="chain" id="PRO_5002420413" evidence="1">
    <location>
        <begin position="41"/>
        <end position="96"/>
    </location>
</feature>